<evidence type="ECO:0000313" key="2">
    <source>
        <dbReference type="Proteomes" id="UP000228508"/>
    </source>
</evidence>
<organism evidence="1 2">
    <name type="scientific">Candidatus Nealsonbacteria bacterium CG10_big_fil_rev_8_21_14_0_10_36_23</name>
    <dbReference type="NCBI Taxonomy" id="1974709"/>
    <lineage>
        <taxon>Bacteria</taxon>
        <taxon>Candidatus Nealsoniibacteriota</taxon>
    </lineage>
</organism>
<evidence type="ECO:0000313" key="1">
    <source>
        <dbReference type="EMBL" id="PIR72791.1"/>
    </source>
</evidence>
<gene>
    <name evidence="1" type="ORF">COV26_02055</name>
</gene>
<accession>A0A2H0TKV8</accession>
<sequence length="73" mass="8367">MERVRDLLKDVRSGRKIMRKVRDLHEGAHNLVVVCPKNEYIVKLENAVVTKKKQQKYLVSNLCSFGEGTNIGI</sequence>
<dbReference type="AlphaFoldDB" id="A0A2H0TKV8"/>
<dbReference type="EMBL" id="PFCH01000036">
    <property type="protein sequence ID" value="PIR72791.1"/>
    <property type="molecule type" value="Genomic_DNA"/>
</dbReference>
<name>A0A2H0TKV8_9BACT</name>
<dbReference type="Proteomes" id="UP000228508">
    <property type="component" value="Unassembled WGS sequence"/>
</dbReference>
<proteinExistence type="predicted"/>
<protein>
    <submittedName>
        <fullName evidence="1">Uncharacterized protein</fullName>
    </submittedName>
</protein>
<reference evidence="2" key="1">
    <citation type="submission" date="2017-09" db="EMBL/GenBank/DDBJ databases">
        <title>Depth-based differentiation of microbial function through sediment-hosted aquifers and enrichment of novel symbionts in the deep terrestrial subsurface.</title>
        <authorList>
            <person name="Probst A.J."/>
            <person name="Ladd B."/>
            <person name="Jarett J.K."/>
            <person name="Geller-Mcgrath D.E."/>
            <person name="Sieber C.M.K."/>
            <person name="Emerson J.B."/>
            <person name="Anantharaman K."/>
            <person name="Thomas B.C."/>
            <person name="Malmstrom R."/>
            <person name="Stieglmeier M."/>
            <person name="Klingl A."/>
            <person name="Woyke T."/>
            <person name="Ryan C.M."/>
            <person name="Banfield J.F."/>
        </authorList>
    </citation>
    <scope>NUCLEOTIDE SEQUENCE [LARGE SCALE GENOMIC DNA]</scope>
</reference>
<comment type="caution">
    <text evidence="1">The sequence shown here is derived from an EMBL/GenBank/DDBJ whole genome shotgun (WGS) entry which is preliminary data.</text>
</comment>